<dbReference type="EMBL" id="CP031124">
    <property type="protein sequence ID" value="AXF86447.1"/>
    <property type="molecule type" value="Genomic_DNA"/>
</dbReference>
<dbReference type="Pfam" id="PF00984">
    <property type="entry name" value="UDPG_MGDP_dh"/>
    <property type="match status" value="1"/>
</dbReference>
<keyword evidence="2 6" id="KW-0560">Oxidoreductase</keyword>
<dbReference type="SUPFAM" id="SSF48179">
    <property type="entry name" value="6-phosphogluconate dehydrogenase C-terminal domain-like"/>
    <property type="match status" value="1"/>
</dbReference>
<dbReference type="InterPro" id="IPR028359">
    <property type="entry name" value="UDP_ManNAc/GlcNAc_DH"/>
</dbReference>
<sequence length="427" mass="46716">MEVKIGVVGLGYVGLPLAVHLAEHFDVTGFDINSNRVKSLQNGIDFTNEVGSAALASSDLKITHLLSEIASCNFYIVTVPTPTDHANVPDLGPVIKASESVASVLKKGDIVVYESTVYPGVTEETCVPILEAFSTGLKHLVDFNVGYSPERINPGDRVNTLATVMKIVSGDTAESLDIIADVYAKIVDAGIYRAPTIKVAEAAKVIENTQRDVNIALMNELSELFNRIGIDTHEVLKAAGSKYNFLKFSPGLVGGHCIGVDPYYLSHKAEIHGYKSNLILMSRQINNSMPRFIAQQTIHSMVSSNLLNSDSRVLVLGVTFKENVPDVRNSKVFDLIKLLEEYQINVDLADPYADEEETALEYNVKLSKHLENGTYDCVILAVAHDEYVLGSWAMTSGYLKPGKGLVMDIKAFLPPEQKPAHINLWRP</sequence>
<dbReference type="AlphaFoldDB" id="A0A345DDK9"/>
<dbReference type="PIRSF" id="PIRSF500136">
    <property type="entry name" value="UDP_ManNAc_DH"/>
    <property type="match status" value="1"/>
</dbReference>
<dbReference type="InterPro" id="IPR001732">
    <property type="entry name" value="UDP-Glc/GDP-Man_DH_N"/>
</dbReference>
<dbReference type="OrthoDB" id="9803238at2"/>
<dbReference type="Pfam" id="PF03720">
    <property type="entry name" value="UDPG_MGDP_dh_C"/>
    <property type="match status" value="1"/>
</dbReference>
<dbReference type="PANTHER" id="PTHR43491:SF2">
    <property type="entry name" value="UDP-N-ACETYL-D-MANNOSAMINE DEHYDROGENASE"/>
    <property type="match status" value="1"/>
</dbReference>
<evidence type="ECO:0000256" key="2">
    <source>
        <dbReference type="ARBA" id="ARBA00023002"/>
    </source>
</evidence>
<dbReference type="GO" id="GO:0016628">
    <property type="term" value="F:oxidoreductase activity, acting on the CH-CH group of donors, NAD or NADP as acceptor"/>
    <property type="evidence" value="ECO:0007669"/>
    <property type="project" value="InterPro"/>
</dbReference>
<evidence type="ECO:0000259" key="5">
    <source>
        <dbReference type="SMART" id="SM00984"/>
    </source>
</evidence>
<dbReference type="InterPro" id="IPR014026">
    <property type="entry name" value="UDP-Glc/GDP-Man_DH_dimer"/>
</dbReference>
<evidence type="ECO:0000256" key="4">
    <source>
        <dbReference type="PIRNR" id="PIRNR000124"/>
    </source>
</evidence>
<accession>A0A345DDK9</accession>
<feature type="domain" description="UDP-glucose/GDP-mannose dehydrogenase C-terminal" evidence="5">
    <location>
        <begin position="314"/>
        <end position="415"/>
    </location>
</feature>
<dbReference type="InterPro" id="IPR036291">
    <property type="entry name" value="NAD(P)-bd_dom_sf"/>
</dbReference>
<dbReference type="SMART" id="SM00984">
    <property type="entry name" value="UDPG_MGDP_dh_C"/>
    <property type="match status" value="1"/>
</dbReference>
<dbReference type="Gene3D" id="3.40.50.720">
    <property type="entry name" value="NAD(P)-binding Rossmann-like Domain"/>
    <property type="match status" value="2"/>
</dbReference>
<dbReference type="Proteomes" id="UP000252182">
    <property type="component" value="Chromosome"/>
</dbReference>
<name>A0A345DDK9_9BURK</name>
<evidence type="ECO:0000256" key="1">
    <source>
        <dbReference type="ARBA" id="ARBA00006601"/>
    </source>
</evidence>
<gene>
    <name evidence="6" type="primary">wbpA</name>
    <name evidence="6" type="ORF">DTO96_102201</name>
</gene>
<protein>
    <submittedName>
        <fullName evidence="6">UDP-N-acetyl-D-glucosamine 6-dehydrogenase</fullName>
        <ecNumber evidence="6">1.1.1.136</ecNumber>
    </submittedName>
</protein>
<dbReference type="NCBIfam" id="TIGR03026">
    <property type="entry name" value="NDP-sugDHase"/>
    <property type="match status" value="1"/>
</dbReference>
<dbReference type="SUPFAM" id="SSF51735">
    <property type="entry name" value="NAD(P)-binding Rossmann-fold domains"/>
    <property type="match status" value="1"/>
</dbReference>
<dbReference type="EC" id="1.1.1.136" evidence="6"/>
<evidence type="ECO:0000313" key="6">
    <source>
        <dbReference type="EMBL" id="AXF86447.1"/>
    </source>
</evidence>
<organism evidence="6 7">
    <name type="scientific">Ephemeroptericola cinctiostellae</name>
    <dbReference type="NCBI Taxonomy" id="2268024"/>
    <lineage>
        <taxon>Bacteria</taxon>
        <taxon>Pseudomonadati</taxon>
        <taxon>Pseudomonadota</taxon>
        <taxon>Betaproteobacteria</taxon>
        <taxon>Burkholderiales</taxon>
        <taxon>Burkholderiaceae</taxon>
        <taxon>Ephemeroptericola</taxon>
    </lineage>
</organism>
<dbReference type="Pfam" id="PF03721">
    <property type="entry name" value="UDPG_MGDP_dh_N"/>
    <property type="match status" value="1"/>
</dbReference>
<dbReference type="InterPro" id="IPR008927">
    <property type="entry name" value="6-PGluconate_DH-like_C_sf"/>
</dbReference>
<dbReference type="KEGG" id="hyf:DTO96_102201"/>
<dbReference type="PIRSF" id="PIRSF000124">
    <property type="entry name" value="UDPglc_GDPman_dh"/>
    <property type="match status" value="1"/>
</dbReference>
<dbReference type="InterPro" id="IPR017476">
    <property type="entry name" value="UDP-Glc/GDP-Man"/>
</dbReference>
<keyword evidence="7" id="KW-1185">Reference proteome</keyword>
<comment type="similarity">
    <text evidence="1 4">Belongs to the UDP-glucose/GDP-mannose dehydrogenase family.</text>
</comment>
<keyword evidence="3" id="KW-0520">NAD</keyword>
<dbReference type="GO" id="GO:0051287">
    <property type="term" value="F:NAD binding"/>
    <property type="evidence" value="ECO:0007669"/>
    <property type="project" value="InterPro"/>
</dbReference>
<dbReference type="SUPFAM" id="SSF52413">
    <property type="entry name" value="UDP-glucose/GDP-mannose dehydrogenase C-terminal domain"/>
    <property type="match status" value="1"/>
</dbReference>
<dbReference type="GO" id="GO:0000271">
    <property type="term" value="P:polysaccharide biosynthetic process"/>
    <property type="evidence" value="ECO:0007669"/>
    <property type="project" value="InterPro"/>
</dbReference>
<evidence type="ECO:0000256" key="3">
    <source>
        <dbReference type="ARBA" id="ARBA00023027"/>
    </source>
</evidence>
<dbReference type="PANTHER" id="PTHR43491">
    <property type="entry name" value="UDP-N-ACETYL-D-MANNOSAMINE DEHYDROGENASE"/>
    <property type="match status" value="1"/>
</dbReference>
<evidence type="ECO:0000313" key="7">
    <source>
        <dbReference type="Proteomes" id="UP000252182"/>
    </source>
</evidence>
<dbReference type="InterPro" id="IPR014027">
    <property type="entry name" value="UDP-Glc/GDP-Man_DH_C"/>
</dbReference>
<dbReference type="GO" id="GO:0047004">
    <property type="term" value="F:UDP-N-acetylglucosamine 6-dehydrogenase activity"/>
    <property type="evidence" value="ECO:0007669"/>
    <property type="project" value="UniProtKB-EC"/>
</dbReference>
<proteinExistence type="inferred from homology"/>
<dbReference type="RefSeq" id="WP_114563521.1">
    <property type="nucleotide sequence ID" value="NZ_CP031124.1"/>
</dbReference>
<dbReference type="InterPro" id="IPR036220">
    <property type="entry name" value="UDP-Glc/GDP-Man_DH_C_sf"/>
</dbReference>
<reference evidence="7" key="1">
    <citation type="submission" date="2018-07" db="EMBL/GenBank/DDBJ databases">
        <authorList>
            <person name="Kim H."/>
        </authorList>
    </citation>
    <scope>NUCLEOTIDE SEQUENCE [LARGE SCALE GENOMIC DNA]</scope>
    <source>
        <strain evidence="7">F02</strain>
    </source>
</reference>